<comment type="caution">
    <text evidence="1">The sequence shown here is derived from an EMBL/GenBank/DDBJ whole genome shotgun (WGS) entry which is preliminary data.</text>
</comment>
<dbReference type="EMBL" id="JBBWRZ010000015">
    <property type="protein sequence ID" value="KAK8222628.1"/>
    <property type="molecule type" value="Genomic_DNA"/>
</dbReference>
<evidence type="ECO:0000313" key="1">
    <source>
        <dbReference type="EMBL" id="KAK8222628.1"/>
    </source>
</evidence>
<evidence type="ECO:0000313" key="2">
    <source>
        <dbReference type="Proteomes" id="UP001492380"/>
    </source>
</evidence>
<protein>
    <submittedName>
        <fullName evidence="1">Uncharacterized protein</fullName>
    </submittedName>
</protein>
<keyword evidence="2" id="KW-1185">Reference proteome</keyword>
<gene>
    <name evidence="1" type="ORF">HDK90DRAFT_500215</name>
</gene>
<proteinExistence type="predicted"/>
<accession>A0ABR1Y8R1</accession>
<name>A0ABR1Y8R1_9PEZI</name>
<sequence length="210" mass="22848">MHSPAGHTSFRSTRVKKSLGDIGKHSRFDHGGLCHKTGVRCGVDSLGSLLSFLSQRRHRGGTIPSEPLCSIASSFLDFCSMLSNISMAVLRARAADFSHCRTCCSKDLEVAGQDSSQSTNRRCGSNSRRCGTDHEKDACRLAPWSHSISLILATFCSLIQPSCFVPPLVDPVLSVANACHPAAIHVRLSLQVWLWCGRKRNVDSNALRDA</sequence>
<organism evidence="1 2">
    <name type="scientific">Phyllosticta capitalensis</name>
    <dbReference type="NCBI Taxonomy" id="121624"/>
    <lineage>
        <taxon>Eukaryota</taxon>
        <taxon>Fungi</taxon>
        <taxon>Dikarya</taxon>
        <taxon>Ascomycota</taxon>
        <taxon>Pezizomycotina</taxon>
        <taxon>Dothideomycetes</taxon>
        <taxon>Dothideomycetes incertae sedis</taxon>
        <taxon>Botryosphaeriales</taxon>
        <taxon>Phyllostictaceae</taxon>
        <taxon>Phyllosticta</taxon>
    </lineage>
</organism>
<dbReference type="Proteomes" id="UP001492380">
    <property type="component" value="Unassembled WGS sequence"/>
</dbReference>
<reference evidence="1 2" key="1">
    <citation type="submission" date="2024-04" db="EMBL/GenBank/DDBJ databases">
        <title>Phyllosticta paracitricarpa is synonymous to the EU quarantine fungus P. citricarpa based on phylogenomic analyses.</title>
        <authorList>
            <consortium name="Lawrence Berkeley National Laboratory"/>
            <person name="Van Ingen-Buijs V.A."/>
            <person name="Van Westerhoven A.C."/>
            <person name="Haridas S."/>
            <person name="Skiadas P."/>
            <person name="Martin F."/>
            <person name="Groenewald J.Z."/>
            <person name="Crous P.W."/>
            <person name="Seidl M.F."/>
        </authorList>
    </citation>
    <scope>NUCLEOTIDE SEQUENCE [LARGE SCALE GENOMIC DNA]</scope>
    <source>
        <strain evidence="1 2">CBS 123374</strain>
    </source>
</reference>